<dbReference type="GO" id="GO:0016226">
    <property type="term" value="P:iron-sulfur cluster assembly"/>
    <property type="evidence" value="ECO:0007669"/>
    <property type="project" value="InterPro"/>
</dbReference>
<dbReference type="PATRIC" id="fig|1423792.3.peg.1438"/>
<comment type="caution">
    <text evidence="3">The sequence shown here is derived from an EMBL/GenBank/DDBJ whole genome shotgun (WGS) entry which is preliminary data.</text>
</comment>
<dbReference type="NCBIfam" id="TIGR01981">
    <property type="entry name" value="sufD"/>
    <property type="match status" value="1"/>
</dbReference>
<gene>
    <name evidence="3" type="ORF">FD09_GL001421</name>
</gene>
<reference evidence="3 4" key="1">
    <citation type="journal article" date="2015" name="Genome Announc.">
        <title>Expanding the biotechnology potential of lactobacilli through comparative genomics of 213 strains and associated genera.</title>
        <authorList>
            <person name="Sun Z."/>
            <person name="Harris H.M."/>
            <person name="McCann A."/>
            <person name="Guo C."/>
            <person name="Argimon S."/>
            <person name="Zhang W."/>
            <person name="Yang X."/>
            <person name="Jeffery I.B."/>
            <person name="Cooney J.C."/>
            <person name="Kagawa T.F."/>
            <person name="Liu W."/>
            <person name="Song Y."/>
            <person name="Salvetti E."/>
            <person name="Wrobel A."/>
            <person name="Rasinkangas P."/>
            <person name="Parkhill J."/>
            <person name="Rea M.C."/>
            <person name="O'Sullivan O."/>
            <person name="Ritari J."/>
            <person name="Douillard F.P."/>
            <person name="Paul Ross R."/>
            <person name="Yang R."/>
            <person name="Briner A.E."/>
            <person name="Felis G.E."/>
            <person name="de Vos W.M."/>
            <person name="Barrangou R."/>
            <person name="Klaenhammer T.R."/>
            <person name="Caufield P.W."/>
            <person name="Cui Y."/>
            <person name="Zhang H."/>
            <person name="O'Toole P.W."/>
        </authorList>
    </citation>
    <scope>NUCLEOTIDE SEQUENCE [LARGE SCALE GENOMIC DNA]</scope>
    <source>
        <strain evidence="3 4">DSM 12744</strain>
    </source>
</reference>
<dbReference type="InterPro" id="IPR055346">
    <property type="entry name" value="Fe-S_cluster_assembly_SufBD"/>
</dbReference>
<evidence type="ECO:0000313" key="3">
    <source>
        <dbReference type="EMBL" id="KRL14254.1"/>
    </source>
</evidence>
<protein>
    <submittedName>
        <fullName evidence="3">FeS assembly protein SufD</fullName>
    </submittedName>
</protein>
<keyword evidence="4" id="KW-1185">Reference proteome</keyword>
<dbReference type="SUPFAM" id="SSF101960">
    <property type="entry name" value="Stabilizer of iron transporter SufD"/>
    <property type="match status" value="1"/>
</dbReference>
<evidence type="ECO:0000313" key="4">
    <source>
        <dbReference type="Proteomes" id="UP000051330"/>
    </source>
</evidence>
<organism evidence="3 4">
    <name type="scientific">Schleiferilactobacillus perolens DSM 12744</name>
    <dbReference type="NCBI Taxonomy" id="1423792"/>
    <lineage>
        <taxon>Bacteria</taxon>
        <taxon>Bacillati</taxon>
        <taxon>Bacillota</taxon>
        <taxon>Bacilli</taxon>
        <taxon>Lactobacillales</taxon>
        <taxon>Lactobacillaceae</taxon>
        <taxon>Schleiferilactobacillus</taxon>
    </lineage>
</organism>
<accession>A0A0R1N1Y8</accession>
<proteinExistence type="inferred from homology"/>
<comment type="similarity">
    <text evidence="1">Belongs to the iron-sulfur cluster assembly SufBD family.</text>
</comment>
<dbReference type="InterPro" id="IPR037284">
    <property type="entry name" value="SUF_FeS_clus_asmbl_SufBD_sf"/>
</dbReference>
<name>A0A0R1N1Y8_9LACO</name>
<evidence type="ECO:0000256" key="1">
    <source>
        <dbReference type="ARBA" id="ARBA00043967"/>
    </source>
</evidence>
<dbReference type="RefSeq" id="WP_057818302.1">
    <property type="nucleotide sequence ID" value="NZ_AZEC01000002.1"/>
</dbReference>
<feature type="domain" description="SUF system FeS cluster assembly SufBD core" evidence="2">
    <location>
        <begin position="144"/>
        <end position="370"/>
    </location>
</feature>
<sequence length="406" mass="43657">MAFGPKTLAKQAIQDQFGPRDHSAWLTAQRLAAAKIYGTAPWPDFPKVQFHAWPLFGAPAADAGIRYPDGLPDQKDGLLITPLLDAAIDQMPWATQYLFQEATVKDRLTAFHVAQINSGLLIHVPDHFHQADPIVLNTELLAGRTAHHHVLVVVGEDAQVTIVDRYTGEVGAKSGDSVVTELVVGAGSRVNYANVDAFDDNITAFIRRQATVAQDGVLNWTGGVLNDGNVLVDTSTDLVGTGAEADVKMVALASGKQIQGMNTRITNIGRQTTANILQHGVILENATLVFNGIGHIVKGARGADAQQENRVLMLSRTAHGDANPILLIDENDVKAGHAASVGRVDESQMYYLMSRGLSRDLAQRLVIRGFLGAVLTAIPLPAVQKDLIDTIERKLIHGQAVAHAQE</sequence>
<dbReference type="AlphaFoldDB" id="A0A0R1N1Y8"/>
<dbReference type="EMBL" id="AZEC01000002">
    <property type="protein sequence ID" value="KRL14254.1"/>
    <property type="molecule type" value="Genomic_DNA"/>
</dbReference>
<dbReference type="InterPro" id="IPR011542">
    <property type="entry name" value="SUF_FeS_clus_asmbl_SufD"/>
</dbReference>
<dbReference type="PANTHER" id="PTHR43575:SF1">
    <property type="entry name" value="PROTEIN ABCI7, CHLOROPLASTIC"/>
    <property type="match status" value="1"/>
</dbReference>
<dbReference type="Pfam" id="PF01458">
    <property type="entry name" value="SUFBD_core"/>
    <property type="match status" value="1"/>
</dbReference>
<dbReference type="InterPro" id="IPR000825">
    <property type="entry name" value="SUF_FeS_clus_asmbl_SufBD_core"/>
</dbReference>
<dbReference type="PANTHER" id="PTHR43575">
    <property type="entry name" value="PROTEIN ABCI7, CHLOROPLASTIC"/>
    <property type="match status" value="1"/>
</dbReference>
<dbReference type="OrthoDB" id="9803529at2"/>
<dbReference type="Proteomes" id="UP000051330">
    <property type="component" value="Unassembled WGS sequence"/>
</dbReference>
<dbReference type="STRING" id="1423792.FD09_GL001421"/>
<evidence type="ECO:0000259" key="2">
    <source>
        <dbReference type="Pfam" id="PF01458"/>
    </source>
</evidence>